<dbReference type="SUPFAM" id="SSF48726">
    <property type="entry name" value="Immunoglobulin"/>
    <property type="match status" value="1"/>
</dbReference>
<evidence type="ECO:0000313" key="2">
    <source>
        <dbReference type="EMBL" id="MET3732254.1"/>
    </source>
</evidence>
<keyword evidence="3" id="KW-1185">Reference proteome</keyword>
<dbReference type="EMBL" id="JBEPMO010000010">
    <property type="protein sequence ID" value="MET3732254.1"/>
    <property type="molecule type" value="Genomic_DNA"/>
</dbReference>
<dbReference type="Pfam" id="PF13585">
    <property type="entry name" value="CHU_C"/>
    <property type="match status" value="1"/>
</dbReference>
<dbReference type="PROSITE" id="PS50835">
    <property type="entry name" value="IG_LIKE"/>
    <property type="match status" value="1"/>
</dbReference>
<protein>
    <submittedName>
        <fullName evidence="2">Gliding motility-associated-like protein</fullName>
    </submittedName>
</protein>
<gene>
    <name evidence="2" type="ORF">ABID46_001843</name>
</gene>
<comment type="caution">
    <text evidence="2">The sequence shown here is derived from an EMBL/GenBank/DDBJ whole genome shotgun (WGS) entry which is preliminary data.</text>
</comment>
<evidence type="ECO:0000259" key="1">
    <source>
        <dbReference type="PROSITE" id="PS50835"/>
    </source>
</evidence>
<evidence type="ECO:0000313" key="3">
    <source>
        <dbReference type="Proteomes" id="UP001549146"/>
    </source>
</evidence>
<sequence>MFSLNAQSIVVNSAAHPETNLTAEQLLTNVLLDGGFCSSTSNFQLKDNPSAQFPHVDRSWGYFEKGNSNFPFERGIVLTTGFARNANGPSSEFASDGDYGWAGDNAASYLAGVSTNNATVFEFDFVPQGNFISFNYIFASEEYPDYPCEGYNDVFAFIISGPGINNDPGINGKNIARLPNGDPVTIDNVNDVIGCGDDTYYVGGPFNDITYGGRTIPLTAQSPVIPGQTYHIRLVIADAYDTIYDSAVFLEAGSFDLGSSITNESGDVLGDDLLVCGTDSYVLKVNVTDPNVQLQWFKDGVAIPGATTNQITITSSGLYKIMVISGDCSSQDEIDVVFGELPTNGVSFNLEKVDVDGDGIENFNLTLIQPQVVDNPNEHTFKYYPTLADAENQTNQIANPTNYPATDNTLVYCRVANDDGCSKIVNILLKVLEDCINPEAACPGPEFGLNIPFQNDGEIPATAPDGPNYGCLGSEPYPRFYYFKIAESGTLHFDLNQYTEENQEGTPIDVDFIVWGPFTEVPCDYDDLQTVVDCSYSASAFENVTIPNAQEGEFYIMMITNYAGTYGTFGYVNLIFDEENSTGSFDCSIVEGNAEYAECDNDQDGQVTFDLTAIATDVVEGNPTLTVKFYSTEEDATNDTNNNVIPTGNYNVTTANSPAIIYAQVKDGNGEIVEITEITLSVYDGVVGYQNVDMSYCDVGLDGTEIIDLTVIEVIPNQNQYNVTYYETMADAQAGNAAFIPNPNNYSTGSGTVYVRIQNEDGCFAIAQINISISALEVDLGENFAMCEGEFTLTPIVNLNGYTGITYTWFRNNVELVDETGSSLVINQTGTYKVIINTAEGCAGEDTIVVSQGEAPTITNVIVGPNSVIIEATGGATPYEYSMTGYVWQSSNQFNNLQPGIQTVYVKSAEGCIVSQQIAIFKIPTMFTPNGDGINDTWNIPGLEIYEGSNVVIYDRSGRLVYEAELNSNVIWNGYFKNGQKAPTQDYWYIINVSDGRKFTGHVTVKSRGEKN</sequence>
<organism evidence="2 3">
    <name type="scientific">Moheibacter stercoris</name>
    <dbReference type="NCBI Taxonomy" id="1628251"/>
    <lineage>
        <taxon>Bacteria</taxon>
        <taxon>Pseudomonadati</taxon>
        <taxon>Bacteroidota</taxon>
        <taxon>Flavobacteriia</taxon>
        <taxon>Flavobacteriales</taxon>
        <taxon>Weeksellaceae</taxon>
        <taxon>Moheibacter</taxon>
    </lineage>
</organism>
<dbReference type="Gene3D" id="2.60.40.10">
    <property type="entry name" value="Immunoglobulins"/>
    <property type="match status" value="1"/>
</dbReference>
<dbReference type="NCBIfam" id="NF038133">
    <property type="entry name" value="choice_anch_L"/>
    <property type="match status" value="1"/>
</dbReference>
<dbReference type="RefSeq" id="WP_354509306.1">
    <property type="nucleotide sequence ID" value="NZ_JBEPMO010000010.1"/>
</dbReference>
<feature type="domain" description="Ig-like" evidence="1">
    <location>
        <begin position="246"/>
        <end position="337"/>
    </location>
</feature>
<dbReference type="NCBIfam" id="TIGR04131">
    <property type="entry name" value="Bac_Flav_CTERM"/>
    <property type="match status" value="1"/>
</dbReference>
<dbReference type="InterPro" id="IPR013783">
    <property type="entry name" value="Ig-like_fold"/>
</dbReference>
<dbReference type="InterPro" id="IPR036179">
    <property type="entry name" value="Ig-like_dom_sf"/>
</dbReference>
<accession>A0ABV2LUL2</accession>
<proteinExistence type="predicted"/>
<dbReference type="InterPro" id="IPR007110">
    <property type="entry name" value="Ig-like_dom"/>
</dbReference>
<dbReference type="InterPro" id="IPR026341">
    <property type="entry name" value="T9SS_type_B"/>
</dbReference>
<name>A0ABV2LUL2_9FLAO</name>
<dbReference type="Proteomes" id="UP001549146">
    <property type="component" value="Unassembled WGS sequence"/>
</dbReference>
<dbReference type="InterPro" id="IPR049804">
    <property type="entry name" value="Choice_anch_L"/>
</dbReference>
<reference evidence="2 3" key="1">
    <citation type="submission" date="2024-06" db="EMBL/GenBank/DDBJ databases">
        <title>Genomic Encyclopedia of Type Strains, Phase IV (KMG-IV): sequencing the most valuable type-strain genomes for metagenomic binning, comparative biology and taxonomic classification.</title>
        <authorList>
            <person name="Goeker M."/>
        </authorList>
    </citation>
    <scope>NUCLEOTIDE SEQUENCE [LARGE SCALE GENOMIC DNA]</scope>
    <source>
        <strain evidence="2 3">DSM 29388</strain>
    </source>
</reference>